<accession>A0AAV6HV36</accession>
<evidence type="ECO:0000256" key="1">
    <source>
        <dbReference type="ARBA" id="ARBA00000900"/>
    </source>
</evidence>
<dbReference type="InterPro" id="IPR013083">
    <property type="entry name" value="Znf_RING/FYVE/PHD"/>
</dbReference>
<dbReference type="InterPro" id="IPR003613">
    <property type="entry name" value="Ubox_domain"/>
</dbReference>
<sequence length="1645" mass="185462">MSIYMSRLFPRSNSSFKLTNGNALRAEVVRLSEDKFLVDAGLGNTVTCTKDELVGVPNNRTTRFETKVGYLDRMTDDTVVNKHFMEKIFIDLVAGESLIKERAAARYNDLVGSADIVAGEPRLLLPRRFRQNQAWMELNKRTNTNVKGFIIEKVRGGYLVAIAGFITFQPFRPFRSQRMWNDRFLFTIESFNPRRTELAEHLAQWSYSVAFFELSFLLAVPLRNFCKSTKVERFRREMRELICQIEANAEFTNKKRISVSFLPNDPAAASFLEASGETMLNILEITDWLENIENNLGLNSLGFVTDERVVDIGEDNLFARLNFIWDGTVNVQEALFESDKELWVGLCDGGLLLDGNMDKIVDLSYYGVRDLLPVGRVCNSLRDAVQNDPLLWRNIHIELPLSGKITDDVLLQLSSRAQEHHWNFSTEGNQSGFNFPERFVVLRKTLVLVEMAMTLEELLANEGFKRTRSKISTGASSGSPAASVPNSTYREQHKSGSFSDVRKTERTNSDLSWYRLRDELPASDRTNGRRPRYNLRLRDKLDRETREQGERDSSDMYDINNRSNCDSTDDFPVNEIIEVGEEDGEGYQDLFSNKICSPDRRNGKYSTGISERERPKRRSGKDIEVDKTADNSSIKHPLRRLSYRDYYGKSDKSLYNSGSSDDGKSQRLTEIERNVPEPALDEVQNIHEHVIDVQNVPEPALGKVQNVPELALNEIAVLAMVSIMCGYIRRFLNDEDFWTSLHHNCFTVLNFTESDEGIFAESKVIASLEQAIETVEGAAEERVSGKELIKASLQLRMITGLSSDDSKDGFTTGIPNSKISACAHLYLSVICTLQKKDRIAAKHLLQVFCNSPFEARTTLLPDLWDHMFLPHLSHLKAWYNQEADSLANTPSKARKLKLLEKWYNEIMDSGTYQFAVYYKDWLTEGVEGPSTPSIHVPSIPDHGARRGGPQSYSVDRIRQEGTFSHSIGIQSPTEPFSPLPMVSKRLYDAVFGRSPKSGVNNVKEYKRVESFDPSTRSSDGSTVEGEQELTLSSAKFKHMYQNIERDNSSHHEDGLNAEEAWRLRRASAPSKGDAIDKSGMYPMYPGNRQSTQISQAYLETKANEFECKRLAKLAFKLQETDGSMDLMSSTSSSHTEDEPYPDCSANSLKTRSPDEGLHGGYDNVNEESSFSNIPEVFICPLTGLVFEDPVTLETGRTFERAAISEWFKQGNRECPVTGKTLECQSVPVSNFILKRVIDSWKSDHSNHLLAFASQAAGYNKPELKVERVVLLEQLLTSFSNKDRITNAKLLLSLGGLQFLVRRFESGNMEAKTRVAALFSSCIEAESSCRDYIARTIKKPCLLELIHSKQVKSRTTAVSLLIELICLNRRKDVNLFLCGLQNDGILDTMHVLLLHLQSSPPEERPLVAVLLLHFDLLDEPRKYSIYREEAVDAITVALGGSLSDKKIRSKCCKALLILGGCFSSSGKIMTEDWILKQTGFLGGPDPNSLEHEEDNIIVADENICSDDDYEREEWLRRLSASLVADRKKSFLGSISKCLGSGNLDLVRVCLTTVAWLSSALASLPDTEFQLSAFSALISRLKEVIENDDRVEHRILANLSLLNFSNIPECRVLLMTIAEELIVPLRSLAEVTWMAGELYALISGDVL</sequence>
<evidence type="ECO:0000313" key="11">
    <source>
        <dbReference type="Proteomes" id="UP000823749"/>
    </source>
</evidence>
<gene>
    <name evidence="10" type="ORF">RHGRI_038143</name>
</gene>
<dbReference type="SUPFAM" id="SSF48371">
    <property type="entry name" value="ARM repeat"/>
    <property type="match status" value="1"/>
</dbReference>
<organism evidence="10 11">
    <name type="scientific">Rhododendron griersonianum</name>
    <dbReference type="NCBI Taxonomy" id="479676"/>
    <lineage>
        <taxon>Eukaryota</taxon>
        <taxon>Viridiplantae</taxon>
        <taxon>Streptophyta</taxon>
        <taxon>Embryophyta</taxon>
        <taxon>Tracheophyta</taxon>
        <taxon>Spermatophyta</taxon>
        <taxon>Magnoliopsida</taxon>
        <taxon>eudicotyledons</taxon>
        <taxon>Gunneridae</taxon>
        <taxon>Pentapetalae</taxon>
        <taxon>asterids</taxon>
        <taxon>Ericales</taxon>
        <taxon>Ericaceae</taxon>
        <taxon>Ericoideae</taxon>
        <taxon>Rhodoreae</taxon>
        <taxon>Rhododendron</taxon>
    </lineage>
</organism>
<dbReference type="InterPro" id="IPR011989">
    <property type="entry name" value="ARM-like"/>
</dbReference>
<dbReference type="SUPFAM" id="SSF57850">
    <property type="entry name" value="RING/U-box"/>
    <property type="match status" value="1"/>
</dbReference>
<feature type="region of interest" description="Disordered" evidence="8">
    <location>
        <begin position="522"/>
        <end position="573"/>
    </location>
</feature>
<comment type="pathway">
    <text evidence="3">Protein modification; protein ubiquitination.</text>
</comment>
<evidence type="ECO:0000256" key="6">
    <source>
        <dbReference type="ARBA" id="ARBA00022679"/>
    </source>
</evidence>
<dbReference type="InterPro" id="IPR045210">
    <property type="entry name" value="RING-Ubox_PUB"/>
</dbReference>
<evidence type="ECO:0000256" key="7">
    <source>
        <dbReference type="ARBA" id="ARBA00023242"/>
    </source>
</evidence>
<reference evidence="10 11" key="1">
    <citation type="submission" date="2020-08" db="EMBL/GenBank/DDBJ databases">
        <title>Plant Genome Project.</title>
        <authorList>
            <person name="Zhang R.-G."/>
        </authorList>
    </citation>
    <scope>NUCLEOTIDE SEQUENCE [LARGE SCALE GENOMIC DNA]</scope>
    <source>
        <strain evidence="10">WSP0</strain>
        <tissue evidence="10">Leaf</tissue>
    </source>
</reference>
<evidence type="ECO:0000256" key="8">
    <source>
        <dbReference type="SAM" id="MobiDB-lite"/>
    </source>
</evidence>
<feature type="compositionally biased region" description="Basic and acidic residues" evidence="8">
    <location>
        <begin position="490"/>
        <end position="503"/>
    </location>
</feature>
<dbReference type="SMART" id="SM00504">
    <property type="entry name" value="Ubox"/>
    <property type="match status" value="1"/>
</dbReference>
<dbReference type="GO" id="GO:0016567">
    <property type="term" value="P:protein ubiquitination"/>
    <property type="evidence" value="ECO:0007669"/>
    <property type="project" value="InterPro"/>
</dbReference>
<feature type="region of interest" description="Disordered" evidence="8">
    <location>
        <begin position="470"/>
        <end position="503"/>
    </location>
</feature>
<evidence type="ECO:0000313" key="10">
    <source>
        <dbReference type="EMBL" id="KAG5517648.1"/>
    </source>
</evidence>
<dbReference type="InterPro" id="IPR016024">
    <property type="entry name" value="ARM-type_fold"/>
</dbReference>
<evidence type="ECO:0000256" key="2">
    <source>
        <dbReference type="ARBA" id="ARBA00004123"/>
    </source>
</evidence>
<dbReference type="EMBL" id="JACTNZ010000013">
    <property type="protein sequence ID" value="KAG5517648.1"/>
    <property type="molecule type" value="Genomic_DNA"/>
</dbReference>
<feature type="compositionally biased region" description="Basic and acidic residues" evidence="8">
    <location>
        <begin position="536"/>
        <end position="554"/>
    </location>
</feature>
<evidence type="ECO:0000256" key="4">
    <source>
        <dbReference type="ARBA" id="ARBA00005907"/>
    </source>
</evidence>
<evidence type="ECO:0000256" key="3">
    <source>
        <dbReference type="ARBA" id="ARBA00004906"/>
    </source>
</evidence>
<protein>
    <recommendedName>
        <fullName evidence="5">RING-type E3 ubiquitin transferase</fullName>
        <ecNumber evidence="5">2.3.2.27</ecNumber>
    </recommendedName>
</protein>
<feature type="region of interest" description="Disordered" evidence="8">
    <location>
        <begin position="1124"/>
        <end position="1147"/>
    </location>
</feature>
<dbReference type="Proteomes" id="UP000823749">
    <property type="component" value="Chromosome 13"/>
</dbReference>
<keyword evidence="6" id="KW-0808">Transferase</keyword>
<evidence type="ECO:0000259" key="9">
    <source>
        <dbReference type="PROSITE" id="PS51698"/>
    </source>
</evidence>
<dbReference type="PANTHER" id="PTHR35549">
    <property type="entry name" value="OS04G0584500 PROTEIN"/>
    <property type="match status" value="1"/>
</dbReference>
<keyword evidence="11" id="KW-1185">Reference proteome</keyword>
<feature type="region of interest" description="Disordered" evidence="8">
    <location>
        <begin position="589"/>
        <end position="631"/>
    </location>
</feature>
<evidence type="ECO:0000256" key="5">
    <source>
        <dbReference type="ARBA" id="ARBA00012483"/>
    </source>
</evidence>
<dbReference type="GO" id="GO:0005634">
    <property type="term" value="C:nucleus"/>
    <property type="evidence" value="ECO:0007669"/>
    <property type="project" value="UniProtKB-SubCell"/>
</dbReference>
<dbReference type="Pfam" id="PF03715">
    <property type="entry name" value="Noc2"/>
    <property type="match status" value="1"/>
</dbReference>
<comment type="catalytic activity">
    <reaction evidence="1">
        <text>S-ubiquitinyl-[E2 ubiquitin-conjugating enzyme]-L-cysteine + [acceptor protein]-L-lysine = [E2 ubiquitin-conjugating enzyme]-L-cysteine + N(6)-ubiquitinyl-[acceptor protein]-L-lysine.</text>
        <dbReference type="EC" id="2.3.2.27"/>
    </reaction>
</comment>
<feature type="compositionally biased region" description="Low complexity" evidence="8">
    <location>
        <begin position="472"/>
        <end position="487"/>
    </location>
</feature>
<dbReference type="Gene3D" id="1.25.10.10">
    <property type="entry name" value="Leucine-rich Repeat Variant"/>
    <property type="match status" value="1"/>
</dbReference>
<dbReference type="PROSITE" id="PS51698">
    <property type="entry name" value="U_BOX"/>
    <property type="match status" value="1"/>
</dbReference>
<dbReference type="EC" id="2.3.2.27" evidence="5"/>
<dbReference type="InterPro" id="IPR056512">
    <property type="entry name" value="LIN_N"/>
</dbReference>
<dbReference type="Gene3D" id="3.30.40.10">
    <property type="entry name" value="Zinc/RING finger domain, C3HC4 (zinc finger)"/>
    <property type="match status" value="1"/>
</dbReference>
<keyword evidence="7" id="KW-0539">Nucleus</keyword>
<dbReference type="GO" id="GO:0061630">
    <property type="term" value="F:ubiquitin protein ligase activity"/>
    <property type="evidence" value="ECO:0007669"/>
    <property type="project" value="UniProtKB-EC"/>
</dbReference>
<comment type="similarity">
    <text evidence="4">Belongs to the NOC2 family.</text>
</comment>
<dbReference type="InterPro" id="IPR055566">
    <property type="entry name" value="ARM_LIN"/>
</dbReference>
<feature type="domain" description="U-box" evidence="9">
    <location>
        <begin position="1172"/>
        <end position="1247"/>
    </location>
</feature>
<feature type="compositionally biased region" description="Basic and acidic residues" evidence="8">
    <location>
        <begin position="610"/>
        <end position="629"/>
    </location>
</feature>
<comment type="caution">
    <text evidence="10">The sequence shown here is derived from an EMBL/GenBank/DDBJ whole genome shotgun (WGS) entry which is preliminary data.</text>
</comment>
<dbReference type="InterPro" id="IPR005343">
    <property type="entry name" value="Noc2"/>
</dbReference>
<comment type="subcellular location">
    <subcellularLocation>
        <location evidence="2">Nucleus</location>
    </subcellularLocation>
</comment>
<dbReference type="PANTHER" id="PTHR35549:SF1">
    <property type="entry name" value="OS04G0584500 PROTEIN"/>
    <property type="match status" value="1"/>
</dbReference>
<dbReference type="Pfam" id="PF04564">
    <property type="entry name" value="U-box"/>
    <property type="match status" value="1"/>
</dbReference>
<name>A0AAV6HV36_9ERIC</name>
<proteinExistence type="inferred from homology"/>
<feature type="compositionally biased region" description="Low complexity" evidence="8">
    <location>
        <begin position="1124"/>
        <end position="1133"/>
    </location>
</feature>
<dbReference type="Pfam" id="PF23568">
    <property type="entry name" value="ARM_LIN"/>
    <property type="match status" value="1"/>
</dbReference>
<dbReference type="Pfam" id="PF23628">
    <property type="entry name" value="ARM_LIN_C"/>
    <property type="match status" value="1"/>
</dbReference>
<feature type="region of interest" description="Disordered" evidence="8">
    <location>
        <begin position="929"/>
        <end position="951"/>
    </location>
</feature>
<dbReference type="CDD" id="cd16664">
    <property type="entry name" value="RING-Ubox_PUB"/>
    <property type="match status" value="1"/>
</dbReference>